<evidence type="ECO:0000313" key="2">
    <source>
        <dbReference type="Proteomes" id="UP001162480"/>
    </source>
</evidence>
<proteinExistence type="predicted"/>
<sequence length="109" mass="12049">MFRSHPKTEKKKDSLSSVVPACAGKIATMADIVSKLCFCSRVNDILRSFSVTPPPPAVKLWRSTGSRAAGSRERHCLLETKSLYFKRPCYNGNEMMGYANKSYGLASVN</sequence>
<dbReference type="Proteomes" id="UP001162480">
    <property type="component" value="Chromosome 6"/>
</dbReference>
<evidence type="ECO:0000313" key="1">
    <source>
        <dbReference type="EMBL" id="CAI9725050.1"/>
    </source>
</evidence>
<reference evidence="1" key="1">
    <citation type="submission" date="2023-08" db="EMBL/GenBank/DDBJ databases">
        <authorList>
            <person name="Alioto T."/>
            <person name="Alioto T."/>
            <person name="Gomez Garrido J."/>
        </authorList>
    </citation>
    <scope>NUCLEOTIDE SEQUENCE</scope>
</reference>
<gene>
    <name evidence="1" type="ORF">OCTVUL_1B017058</name>
</gene>
<keyword evidence="2" id="KW-1185">Reference proteome</keyword>
<accession>A0AA36AZA0</accession>
<name>A0AA36AZA0_OCTVU</name>
<dbReference type="EMBL" id="OX597819">
    <property type="protein sequence ID" value="CAI9725050.1"/>
    <property type="molecule type" value="Genomic_DNA"/>
</dbReference>
<protein>
    <submittedName>
        <fullName evidence="1">Uncharacterized protein</fullName>
    </submittedName>
</protein>
<dbReference type="AlphaFoldDB" id="A0AA36AZA0"/>
<organism evidence="1 2">
    <name type="scientific">Octopus vulgaris</name>
    <name type="common">Common octopus</name>
    <dbReference type="NCBI Taxonomy" id="6645"/>
    <lineage>
        <taxon>Eukaryota</taxon>
        <taxon>Metazoa</taxon>
        <taxon>Spiralia</taxon>
        <taxon>Lophotrochozoa</taxon>
        <taxon>Mollusca</taxon>
        <taxon>Cephalopoda</taxon>
        <taxon>Coleoidea</taxon>
        <taxon>Octopodiformes</taxon>
        <taxon>Octopoda</taxon>
        <taxon>Incirrata</taxon>
        <taxon>Octopodidae</taxon>
        <taxon>Octopus</taxon>
    </lineage>
</organism>